<evidence type="ECO:0000313" key="18">
    <source>
        <dbReference type="RefSeq" id="XP_007948474.1"/>
    </source>
</evidence>
<dbReference type="InterPro" id="IPR003531">
    <property type="entry name" value="Hempt_rcpt_S_F1_CS"/>
</dbReference>
<evidence type="ECO:0000256" key="15">
    <source>
        <dbReference type="SAM" id="SignalP"/>
    </source>
</evidence>
<dbReference type="GO" id="GO:0002532">
    <property type="term" value="P:production of molecular mediator involved in inflammatory response"/>
    <property type="evidence" value="ECO:0007669"/>
    <property type="project" value="InterPro"/>
</dbReference>
<evidence type="ECO:0000256" key="6">
    <source>
        <dbReference type="ARBA" id="ARBA00022729"/>
    </source>
</evidence>
<feature type="domain" description="Fibronectin type-III" evidence="16">
    <location>
        <begin position="125"/>
        <end position="224"/>
    </location>
</feature>
<evidence type="ECO:0000256" key="7">
    <source>
        <dbReference type="ARBA" id="ARBA00022989"/>
    </source>
</evidence>
<dbReference type="Pfam" id="PF09238">
    <property type="entry name" value="IL4Ra_N"/>
    <property type="match status" value="1"/>
</dbReference>
<protein>
    <recommendedName>
        <fullName evidence="3">Interleukin-4 receptor subunit alpha</fullName>
    </recommendedName>
</protein>
<dbReference type="InterPro" id="IPR036116">
    <property type="entry name" value="FN3_sf"/>
</dbReference>
<keyword evidence="11" id="KW-0325">Glycoprotein</keyword>
<dbReference type="GO" id="GO:0009897">
    <property type="term" value="C:external side of plasma membrane"/>
    <property type="evidence" value="ECO:0007669"/>
    <property type="project" value="TreeGrafter"/>
</dbReference>
<gene>
    <name evidence="18" type="primary">IL4R</name>
</gene>
<dbReference type="AlphaFoldDB" id="A0A8B7AKV3"/>
<accession>A0A8B7AKV3</accession>
<feature type="region of interest" description="Disordered" evidence="13">
    <location>
        <begin position="647"/>
        <end position="689"/>
    </location>
</feature>
<evidence type="ECO:0000256" key="13">
    <source>
        <dbReference type="SAM" id="MobiDB-lite"/>
    </source>
</evidence>
<dbReference type="PROSITE" id="PS01355">
    <property type="entry name" value="HEMATOPO_REC_S_F1"/>
    <property type="match status" value="1"/>
</dbReference>
<dbReference type="RefSeq" id="XP_007948474.1">
    <property type="nucleotide sequence ID" value="XM_007950283.1"/>
</dbReference>
<name>A0A8B7AKV3_ORYAF</name>
<keyword evidence="5 14" id="KW-0812">Transmembrane</keyword>
<dbReference type="Proteomes" id="UP000694850">
    <property type="component" value="Unplaced"/>
</dbReference>
<keyword evidence="17" id="KW-1185">Reference proteome</keyword>
<evidence type="ECO:0000256" key="2">
    <source>
        <dbReference type="ARBA" id="ARBA00008280"/>
    </source>
</evidence>
<feature type="compositionally biased region" description="Low complexity" evidence="13">
    <location>
        <begin position="651"/>
        <end position="668"/>
    </location>
</feature>
<feature type="signal peptide" evidence="15">
    <location>
        <begin position="1"/>
        <end position="20"/>
    </location>
</feature>
<keyword evidence="4" id="KW-0597">Phosphoprotein</keyword>
<keyword evidence="10 18" id="KW-0675">Receptor</keyword>
<evidence type="ECO:0000256" key="5">
    <source>
        <dbReference type="ARBA" id="ARBA00022692"/>
    </source>
</evidence>
<dbReference type="SUPFAM" id="SSF49265">
    <property type="entry name" value="Fibronectin type III"/>
    <property type="match status" value="2"/>
</dbReference>
<feature type="compositionally biased region" description="Polar residues" evidence="13">
    <location>
        <begin position="784"/>
        <end position="793"/>
    </location>
</feature>
<feature type="region of interest" description="Disordered" evidence="13">
    <location>
        <begin position="500"/>
        <end position="524"/>
    </location>
</feature>
<evidence type="ECO:0000256" key="3">
    <source>
        <dbReference type="ARBA" id="ARBA00018975"/>
    </source>
</evidence>
<reference evidence="18" key="1">
    <citation type="submission" date="2025-08" db="UniProtKB">
        <authorList>
            <consortium name="RefSeq"/>
        </authorList>
    </citation>
    <scope>IDENTIFICATION</scope>
</reference>
<proteinExistence type="inferred from homology"/>
<comment type="similarity">
    <text evidence="2">Belongs to the type I cytokine receptor family. Type 4 subfamily.</text>
</comment>
<dbReference type="GeneID" id="103205018"/>
<feature type="region of interest" description="Disordered" evidence="13">
    <location>
        <begin position="774"/>
        <end position="807"/>
    </location>
</feature>
<keyword evidence="6 15" id="KW-0732">Signal</keyword>
<evidence type="ECO:0000256" key="8">
    <source>
        <dbReference type="ARBA" id="ARBA00023136"/>
    </source>
</evidence>
<keyword evidence="9" id="KW-1015">Disulfide bond</keyword>
<dbReference type="PANTHER" id="PTHR23037:SF32">
    <property type="entry name" value="INTERLEUKIN-4 RECEPTOR SUBUNIT ALPHA"/>
    <property type="match status" value="1"/>
</dbReference>
<evidence type="ECO:0000256" key="14">
    <source>
        <dbReference type="SAM" id="Phobius"/>
    </source>
</evidence>
<dbReference type="Gene3D" id="2.60.40.10">
    <property type="entry name" value="Immunoglobulins"/>
    <property type="match status" value="2"/>
</dbReference>
<dbReference type="InterPro" id="IPR003961">
    <property type="entry name" value="FN3_dom"/>
</dbReference>
<dbReference type="Pfam" id="PF00041">
    <property type="entry name" value="fn3"/>
    <property type="match status" value="1"/>
</dbReference>
<evidence type="ECO:0000256" key="10">
    <source>
        <dbReference type="ARBA" id="ARBA00023170"/>
    </source>
</evidence>
<dbReference type="SMART" id="SM00060">
    <property type="entry name" value="FN3"/>
    <property type="match status" value="1"/>
</dbReference>
<evidence type="ECO:0000256" key="4">
    <source>
        <dbReference type="ARBA" id="ARBA00022553"/>
    </source>
</evidence>
<evidence type="ECO:0000256" key="9">
    <source>
        <dbReference type="ARBA" id="ARBA00023157"/>
    </source>
</evidence>
<dbReference type="InterPro" id="IPR015319">
    <property type="entry name" value="IL-4_rcpt-alpha_N"/>
</dbReference>
<dbReference type="CDD" id="cd00063">
    <property type="entry name" value="FN3"/>
    <property type="match status" value="1"/>
</dbReference>
<evidence type="ECO:0000256" key="12">
    <source>
        <dbReference type="ARBA" id="ARBA00025115"/>
    </source>
</evidence>
<comment type="subcellular location">
    <subcellularLocation>
        <location evidence="1">Membrane</location>
        <topology evidence="1">Single-pass type I membrane protein</topology>
    </subcellularLocation>
</comment>
<dbReference type="InterPro" id="IPR013783">
    <property type="entry name" value="Ig-like_fold"/>
</dbReference>
<evidence type="ECO:0000256" key="11">
    <source>
        <dbReference type="ARBA" id="ARBA00023180"/>
    </source>
</evidence>
<keyword evidence="8 14" id="KW-0472">Membrane</keyword>
<feature type="transmembrane region" description="Helical" evidence="14">
    <location>
        <begin position="233"/>
        <end position="255"/>
    </location>
</feature>
<organism evidence="17 18">
    <name type="scientific">Orycteropus afer afer</name>
    <dbReference type="NCBI Taxonomy" id="1230840"/>
    <lineage>
        <taxon>Eukaryota</taxon>
        <taxon>Metazoa</taxon>
        <taxon>Chordata</taxon>
        <taxon>Craniata</taxon>
        <taxon>Vertebrata</taxon>
        <taxon>Euteleostomi</taxon>
        <taxon>Mammalia</taxon>
        <taxon>Eutheria</taxon>
        <taxon>Afrotheria</taxon>
        <taxon>Tubulidentata</taxon>
        <taxon>Orycteropodidae</taxon>
        <taxon>Orycteropus</taxon>
    </lineage>
</organism>
<dbReference type="CTD" id="3566"/>
<comment type="function">
    <text evidence="12">Receptor for both interleukin 4 and interleukin 13. Couples to the JAK1/2/3-STAT6 pathway. The IL4 response is involved in promoting Th2 differentiation. The IL4/IL13 responses are involved in regulating IgE production and, chemokine and mucus production at sites of allergic inflammation. In certain cell types, can signal through activation of insulin receptor substrates, IRS1/IRS2.</text>
</comment>
<evidence type="ECO:0000313" key="17">
    <source>
        <dbReference type="Proteomes" id="UP000694850"/>
    </source>
</evidence>
<feature type="chain" id="PRO_5034820505" description="Interleukin-4 receptor subunit alpha" evidence="15">
    <location>
        <begin position="21"/>
        <end position="807"/>
    </location>
</feature>
<dbReference type="PROSITE" id="PS50853">
    <property type="entry name" value="FN3"/>
    <property type="match status" value="1"/>
</dbReference>
<dbReference type="OrthoDB" id="8962741at2759"/>
<keyword evidence="7 14" id="KW-1133">Transmembrane helix</keyword>
<feature type="compositionally biased region" description="Low complexity" evidence="13">
    <location>
        <begin position="506"/>
        <end position="520"/>
    </location>
</feature>
<evidence type="ECO:0000259" key="16">
    <source>
        <dbReference type="PROSITE" id="PS50853"/>
    </source>
</evidence>
<dbReference type="PANTHER" id="PTHR23037">
    <property type="entry name" value="CYTOKINE RECEPTOR"/>
    <property type="match status" value="1"/>
</dbReference>
<dbReference type="GO" id="GO:0004896">
    <property type="term" value="F:cytokine receptor activity"/>
    <property type="evidence" value="ECO:0007669"/>
    <property type="project" value="InterPro"/>
</dbReference>
<sequence length="807" mass="87544">MGCLCSGLIFPMSCLILLWAAGSGSIKVLHKPTCFSDYDSTSTCEWKMDGPTNCSTRLLLYYKQDFEPFENLTCVPKNKEDAVCLCNMLMDVIYSVDNYILQLWAGQQLLWDDSFKPSHHVKPKAPTNLTVHKNTSDTLLLTWNNPYLPENHLHSELVYLVNISNVNDPSDFKTQDVTYLKPFLHVPARSLKSGVFYSARVKTRSPQYNSTWSEWSHSRKWYNNYEKPLMQRLLVGVIITCLLILVVCLSCYWLIIRIKKEWWDQIPNPAHSPLIAIIIQDSQVSLWGMQSRGQKPAKCPRWKTCLTKLLPCLLEHRKEQDEDVPKATRHGPFPGPAKSACCSVELSKTVLWPESPSVVQCVELCEAPVEGDEEEVEEDEGSFCPSPESSGLSFPEGREGIVARLTESLFLDLLGSQDQGLGESFLSPPSGGRSTQMPWAEFPGTGPKEKGLLALESTSLALTETPAVVTDNPAYRSLSTLLSQAPGTGELDSDLQLAEHVGEADSQAPSAPPSSVQTTSHEPELETWEQILHHSVLQHGAAPAHALPPASEAASAPVSGYREFVSAVKQGQSQDGPAVGFNPSGEAGYKAFSSLLASSAACPAIPEGEASSEEGSYKPFHSLLPGCSEATAPVLVPRFTFGLDMEPPHSPQSSCLPSSSPGHLSLGPVVKEEDSQKPPLSPEQAADPFRDDLGSGIVYSTLTCHLCGHLKQHHGQEEHGEPHAVASPCCGCCCGDKSSPPVSPLKALDPSSGGLQLKASLPSASLAPLDISEERKSSLPFQPALNNAQSSDQPPRVVATASTEPHS</sequence>
<evidence type="ECO:0000256" key="1">
    <source>
        <dbReference type="ARBA" id="ARBA00004479"/>
    </source>
</evidence>